<dbReference type="Pfam" id="PF04237">
    <property type="entry name" value="YjbR"/>
    <property type="match status" value="1"/>
</dbReference>
<dbReference type="EMBL" id="FOWC01000006">
    <property type="protein sequence ID" value="SFP68104.1"/>
    <property type="molecule type" value="Genomic_DNA"/>
</dbReference>
<dbReference type="AlphaFoldDB" id="A0A1I5SBH0"/>
<evidence type="ECO:0000313" key="1">
    <source>
        <dbReference type="EMBL" id="SFP68104.1"/>
    </source>
</evidence>
<dbReference type="STRING" id="112413.SAMN05421854_106265"/>
<reference evidence="1 2" key="1">
    <citation type="submission" date="2016-10" db="EMBL/GenBank/DDBJ databases">
        <authorList>
            <person name="de Groot N.N."/>
        </authorList>
    </citation>
    <scope>NUCLEOTIDE SEQUENCE [LARGE SCALE GENOMIC DNA]</scope>
    <source>
        <strain evidence="1 2">DSM 44637</strain>
    </source>
</reference>
<name>A0A1I5SBH0_9PSEU</name>
<gene>
    <name evidence="1" type="ORF">SAMN05421854_106265</name>
</gene>
<dbReference type="InterPro" id="IPR058532">
    <property type="entry name" value="YjbR/MT2646/Rv2570-like"/>
</dbReference>
<proteinExistence type="predicted"/>
<dbReference type="SUPFAM" id="SSF142906">
    <property type="entry name" value="YjbR-like"/>
    <property type="match status" value="1"/>
</dbReference>
<dbReference type="InterPro" id="IPR038056">
    <property type="entry name" value="YjbR-like_sf"/>
</dbReference>
<evidence type="ECO:0000313" key="2">
    <source>
        <dbReference type="Proteomes" id="UP000199137"/>
    </source>
</evidence>
<dbReference type="OrthoDB" id="8479417at2"/>
<dbReference type="GO" id="GO:0016740">
    <property type="term" value="F:transferase activity"/>
    <property type="evidence" value="ECO:0007669"/>
    <property type="project" value="UniProtKB-KW"/>
</dbReference>
<accession>A0A1I5SBH0</accession>
<organism evidence="1 2">
    <name type="scientific">Amycolatopsis rubida</name>
    <dbReference type="NCBI Taxonomy" id="112413"/>
    <lineage>
        <taxon>Bacteria</taxon>
        <taxon>Bacillati</taxon>
        <taxon>Actinomycetota</taxon>
        <taxon>Actinomycetes</taxon>
        <taxon>Pseudonocardiales</taxon>
        <taxon>Pseudonocardiaceae</taxon>
        <taxon>Amycolatopsis</taxon>
    </lineage>
</organism>
<dbReference type="Proteomes" id="UP000199137">
    <property type="component" value="Unassembled WGS sequence"/>
</dbReference>
<keyword evidence="1" id="KW-0808">Transferase</keyword>
<dbReference type="Gene3D" id="3.90.1150.30">
    <property type="match status" value="1"/>
</dbReference>
<protein>
    <submittedName>
        <fullName evidence="1">Phosphoribosylglycinamide formyltransferase-1</fullName>
    </submittedName>
</protein>
<sequence length="125" mass="13587">MGRPDSATAKRARVTELAEALPEVQSKGEQHVAYSVRGKNFAYFLDDHHGDGKIAIACKAAPGAQAELIEQEGERFYAPAYLGSRGWVALDLEAGKVDWTEVRTMLADAYRLLAPKKLSAQLAGQ</sequence>